<comment type="caution">
    <text evidence="3">The sequence shown here is derived from an EMBL/GenBank/DDBJ whole genome shotgun (WGS) entry which is preliminary data.</text>
</comment>
<gene>
    <name evidence="3" type="ORF">Goklo_017437</name>
</gene>
<evidence type="ECO:0000259" key="2">
    <source>
        <dbReference type="Pfam" id="PF13966"/>
    </source>
</evidence>
<dbReference type="InterPro" id="IPR026960">
    <property type="entry name" value="RVT-Znf"/>
</dbReference>
<feature type="compositionally biased region" description="Basic residues" evidence="1">
    <location>
        <begin position="316"/>
        <end position="331"/>
    </location>
</feature>
<feature type="domain" description="Reverse transcriptase zinc-binding" evidence="2">
    <location>
        <begin position="25"/>
        <end position="111"/>
    </location>
</feature>
<feature type="region of interest" description="Disordered" evidence="1">
    <location>
        <begin position="227"/>
        <end position="254"/>
    </location>
</feature>
<feature type="compositionally biased region" description="Low complexity" evidence="1">
    <location>
        <begin position="245"/>
        <end position="254"/>
    </location>
</feature>
<organism evidence="3 4">
    <name type="scientific">Gossypium klotzschianum</name>
    <dbReference type="NCBI Taxonomy" id="34286"/>
    <lineage>
        <taxon>Eukaryota</taxon>
        <taxon>Viridiplantae</taxon>
        <taxon>Streptophyta</taxon>
        <taxon>Embryophyta</taxon>
        <taxon>Tracheophyta</taxon>
        <taxon>Spermatophyta</taxon>
        <taxon>Magnoliopsida</taxon>
        <taxon>eudicotyledons</taxon>
        <taxon>Gunneridae</taxon>
        <taxon>Pentapetalae</taxon>
        <taxon>rosids</taxon>
        <taxon>malvids</taxon>
        <taxon>Malvales</taxon>
        <taxon>Malvaceae</taxon>
        <taxon>Malvoideae</taxon>
        <taxon>Gossypium</taxon>
    </lineage>
</organism>
<sequence>MRGFEGLDSNTLSDPSVDIQQRVVYTMKSTYSWLIFKKAGFGPHRLFWKIIWKLQILPKILFMWRLSHDFLLKNVQISSIKQSFGKGCLKCSDDGDETAFHALKECTKACAILALRGLNGSLLKRFTKDALIVIIFVSIARQAPSTSTIGQPRMGYTKSISSVVEKHGWQAFCLLPDDVFPQMLKEIYAHLSSPENALSMCEVKVPLQVNEEQTPNKGVISKKLLLEPEKEDDEVDSEKEDDDVTQAPTPANTTTTTTLRAKAPIMARECVVHQLIDELMKSNSDSKDEIPISQRRKCFKTTAGKAIPANSGNFGRQKRYKCAAKKSTKPT</sequence>
<evidence type="ECO:0000256" key="1">
    <source>
        <dbReference type="SAM" id="MobiDB-lite"/>
    </source>
</evidence>
<accession>A0A7J8UHT2</accession>
<feature type="region of interest" description="Disordered" evidence="1">
    <location>
        <begin position="305"/>
        <end position="331"/>
    </location>
</feature>
<evidence type="ECO:0000313" key="3">
    <source>
        <dbReference type="EMBL" id="MBA0649930.1"/>
    </source>
</evidence>
<reference evidence="3 4" key="1">
    <citation type="journal article" date="2019" name="Genome Biol. Evol.">
        <title>Insights into the evolution of the New World diploid cottons (Gossypium, subgenus Houzingenia) based on genome sequencing.</title>
        <authorList>
            <person name="Grover C.E."/>
            <person name="Arick M.A. 2nd"/>
            <person name="Thrash A."/>
            <person name="Conover J.L."/>
            <person name="Sanders W.S."/>
            <person name="Peterson D.G."/>
            <person name="Frelichowski J.E."/>
            <person name="Scheffler J.A."/>
            <person name="Scheffler B.E."/>
            <person name="Wendel J.F."/>
        </authorList>
    </citation>
    <scope>NUCLEOTIDE SEQUENCE [LARGE SCALE GENOMIC DNA]</scope>
    <source>
        <strain evidence="3">57</strain>
        <tissue evidence="3">Leaf</tissue>
    </source>
</reference>
<dbReference type="OrthoDB" id="1002691at2759"/>
<protein>
    <recommendedName>
        <fullName evidence="2">Reverse transcriptase zinc-binding domain-containing protein</fullName>
    </recommendedName>
</protein>
<proteinExistence type="predicted"/>
<dbReference type="Pfam" id="PF13966">
    <property type="entry name" value="zf-RVT"/>
    <property type="match status" value="1"/>
</dbReference>
<feature type="compositionally biased region" description="Acidic residues" evidence="1">
    <location>
        <begin position="229"/>
        <end position="244"/>
    </location>
</feature>
<dbReference type="EMBL" id="JABFAB010000006">
    <property type="protein sequence ID" value="MBA0649930.1"/>
    <property type="molecule type" value="Genomic_DNA"/>
</dbReference>
<dbReference type="Proteomes" id="UP000593573">
    <property type="component" value="Unassembled WGS sequence"/>
</dbReference>
<name>A0A7J8UHT2_9ROSI</name>
<evidence type="ECO:0000313" key="4">
    <source>
        <dbReference type="Proteomes" id="UP000593573"/>
    </source>
</evidence>
<keyword evidence="4" id="KW-1185">Reference proteome</keyword>
<dbReference type="AlphaFoldDB" id="A0A7J8UHT2"/>